<keyword evidence="1" id="KW-0732">Signal</keyword>
<reference evidence="2 3" key="1">
    <citation type="submission" date="2021-11" db="EMBL/GenBank/DDBJ databases">
        <authorList>
            <person name="Liang Q."/>
            <person name="Mou H."/>
            <person name="Liu Z."/>
        </authorList>
    </citation>
    <scope>NUCLEOTIDE SEQUENCE [LARGE SCALE GENOMIC DNA]</scope>
    <source>
        <strain evidence="2 3">CHU3</strain>
    </source>
</reference>
<protein>
    <recommendedName>
        <fullName evidence="4">DUF4402 domain-containing protein</fullName>
    </recommendedName>
</protein>
<evidence type="ECO:0008006" key="4">
    <source>
        <dbReference type="Google" id="ProtNLM"/>
    </source>
</evidence>
<proteinExistence type="predicted"/>
<dbReference type="EMBL" id="JAJIRN010000003">
    <property type="protein sequence ID" value="MCV2368119.1"/>
    <property type="molecule type" value="Genomic_DNA"/>
</dbReference>
<feature type="signal peptide" evidence="1">
    <location>
        <begin position="1"/>
        <end position="25"/>
    </location>
</feature>
<evidence type="ECO:0000313" key="2">
    <source>
        <dbReference type="EMBL" id="MCV2368119.1"/>
    </source>
</evidence>
<name>A0ABT2YDL3_9BURK</name>
<dbReference type="PROSITE" id="PS51257">
    <property type="entry name" value="PROKAR_LIPOPROTEIN"/>
    <property type="match status" value="1"/>
</dbReference>
<comment type="caution">
    <text evidence="2">The sequence shown here is derived from an EMBL/GenBank/DDBJ whole genome shotgun (WGS) entry which is preliminary data.</text>
</comment>
<feature type="chain" id="PRO_5045642357" description="DUF4402 domain-containing protein" evidence="1">
    <location>
        <begin position="26"/>
        <end position="155"/>
    </location>
</feature>
<evidence type="ECO:0000256" key="1">
    <source>
        <dbReference type="SAM" id="SignalP"/>
    </source>
</evidence>
<dbReference type="RefSeq" id="WP_263570736.1">
    <property type="nucleotide sequence ID" value="NZ_JAJIRN010000003.1"/>
</dbReference>
<gene>
    <name evidence="2" type="ORF">LNV07_08405</name>
</gene>
<organism evidence="2 3">
    <name type="scientific">Roseateles oligotrophus</name>
    <dbReference type="NCBI Taxonomy" id="1769250"/>
    <lineage>
        <taxon>Bacteria</taxon>
        <taxon>Pseudomonadati</taxon>
        <taxon>Pseudomonadota</taxon>
        <taxon>Betaproteobacteria</taxon>
        <taxon>Burkholderiales</taxon>
        <taxon>Sphaerotilaceae</taxon>
        <taxon>Roseateles</taxon>
    </lineage>
</organism>
<evidence type="ECO:0000313" key="3">
    <source>
        <dbReference type="Proteomes" id="UP001209701"/>
    </source>
</evidence>
<dbReference type="Proteomes" id="UP001209701">
    <property type="component" value="Unassembled WGS sequence"/>
</dbReference>
<accession>A0ABT2YDL3</accession>
<sequence>MQRCRTIALALALLAACLLPQLVQAANALSDEELGGVTGRGGIVLNAHLELNTGASSENRVSLGFQVGGNKSYLLLHKLSGTLDLLGLTVQAVSGPAEVGDVIQLTLPTFLGFKDFGVKAIGVQSDPLAPIAASLGQIQLNGSVQMQGQVLLWAK</sequence>
<keyword evidence="3" id="KW-1185">Reference proteome</keyword>